<gene>
    <name evidence="2" type="ORF">ZIOFF_065987</name>
</gene>
<keyword evidence="3" id="KW-1185">Reference proteome</keyword>
<feature type="region of interest" description="Disordered" evidence="1">
    <location>
        <begin position="80"/>
        <end position="113"/>
    </location>
</feature>
<feature type="compositionally biased region" description="Basic residues" evidence="1">
    <location>
        <begin position="80"/>
        <end position="89"/>
    </location>
</feature>
<dbReference type="EMBL" id="JACMSC010000018">
    <property type="protein sequence ID" value="KAG6476740.1"/>
    <property type="molecule type" value="Genomic_DNA"/>
</dbReference>
<organism evidence="2 3">
    <name type="scientific">Zingiber officinale</name>
    <name type="common">Ginger</name>
    <name type="synonym">Amomum zingiber</name>
    <dbReference type="NCBI Taxonomy" id="94328"/>
    <lineage>
        <taxon>Eukaryota</taxon>
        <taxon>Viridiplantae</taxon>
        <taxon>Streptophyta</taxon>
        <taxon>Embryophyta</taxon>
        <taxon>Tracheophyta</taxon>
        <taxon>Spermatophyta</taxon>
        <taxon>Magnoliopsida</taxon>
        <taxon>Liliopsida</taxon>
        <taxon>Zingiberales</taxon>
        <taxon>Zingiberaceae</taxon>
        <taxon>Zingiber</taxon>
    </lineage>
</organism>
<dbReference type="AlphaFoldDB" id="A0A8J5EY45"/>
<protein>
    <submittedName>
        <fullName evidence="2">Uncharacterized protein</fullName>
    </submittedName>
</protein>
<evidence type="ECO:0000313" key="2">
    <source>
        <dbReference type="EMBL" id="KAG6476740.1"/>
    </source>
</evidence>
<reference evidence="2 3" key="1">
    <citation type="submission" date="2020-08" db="EMBL/GenBank/DDBJ databases">
        <title>Plant Genome Project.</title>
        <authorList>
            <person name="Zhang R.-G."/>
        </authorList>
    </citation>
    <scope>NUCLEOTIDE SEQUENCE [LARGE SCALE GENOMIC DNA]</scope>
    <source>
        <tissue evidence="2">Rhizome</tissue>
    </source>
</reference>
<comment type="caution">
    <text evidence="2">The sequence shown here is derived from an EMBL/GenBank/DDBJ whole genome shotgun (WGS) entry which is preliminary data.</text>
</comment>
<proteinExistence type="predicted"/>
<sequence>MGVAILDGSTLRSVVGDEVAFNRSIYERLAVLELNGGGVLSGAPESFRLLKPHFGLDRRLLQLHPGFLVDIDRDELRSRIRKHPSRHRRLPDPGHPGGARTWTQAPAAGGRSRGLADRRCFPFLDGAF</sequence>
<evidence type="ECO:0000256" key="1">
    <source>
        <dbReference type="SAM" id="MobiDB-lite"/>
    </source>
</evidence>
<accession>A0A8J5EY45</accession>
<name>A0A8J5EY45_ZINOF</name>
<dbReference type="Proteomes" id="UP000734854">
    <property type="component" value="Unassembled WGS sequence"/>
</dbReference>
<evidence type="ECO:0000313" key="3">
    <source>
        <dbReference type="Proteomes" id="UP000734854"/>
    </source>
</evidence>